<feature type="transmembrane region" description="Helical" evidence="6">
    <location>
        <begin position="253"/>
        <end position="272"/>
    </location>
</feature>
<dbReference type="Gene3D" id="1.20.58.340">
    <property type="entry name" value="Magnesium transport protein CorA, transmembrane region"/>
    <property type="match status" value="2"/>
</dbReference>
<dbReference type="RefSeq" id="WP_077926682.1">
    <property type="nucleotide sequence ID" value="NZ_BAABKE010000001.1"/>
</dbReference>
<gene>
    <name evidence="7" type="ORF">GCM10023338_02880</name>
</gene>
<dbReference type="SUPFAM" id="SSF144083">
    <property type="entry name" value="Magnesium transport protein CorA, transmembrane region"/>
    <property type="match status" value="1"/>
</dbReference>
<dbReference type="InterPro" id="IPR002523">
    <property type="entry name" value="MgTranspt_CorA/ZnTranspt_ZntB"/>
</dbReference>
<dbReference type="EMBL" id="BAABKE010000001">
    <property type="protein sequence ID" value="GAA5094523.1"/>
    <property type="molecule type" value="Genomic_DNA"/>
</dbReference>
<sequence length="310" mass="34980">MLKTFDIQAKDKLNRTKPSNNLWIQLVNPSQNELERISKDFLIPFSMLNMHQSDKRSTAIDRHSDLFAFVIELPIANEAGSKVPFAIMKLSIIVIGDVVITIADQAHPILESLQKEYVELFSIMGVTSFVNRIFELTTGYFLIAIANVSEIVDDVERRLQTSISNKQVFDLLNNNKSYLFFIRSLKHNGIILNDLAKKRLFASDHRTDIQMIDIIIANQQTQKKAEIYNGNLCNLMDAYSAAIENNLSWAVQYLTIFITIAAIPMAVAGIYGMNTPLPFQDEPYALAALAGLTIVIALAVISFFKARRYI</sequence>
<evidence type="ECO:0000256" key="2">
    <source>
        <dbReference type="ARBA" id="ARBA00009765"/>
    </source>
</evidence>
<evidence type="ECO:0000256" key="5">
    <source>
        <dbReference type="ARBA" id="ARBA00023136"/>
    </source>
</evidence>
<dbReference type="InterPro" id="IPR047199">
    <property type="entry name" value="CorA-like"/>
</dbReference>
<comment type="subcellular location">
    <subcellularLocation>
        <location evidence="1">Membrane</location>
        <topology evidence="1">Multi-pass membrane protein</topology>
    </subcellularLocation>
</comment>
<dbReference type="InterPro" id="IPR045861">
    <property type="entry name" value="CorA_cytoplasmic_dom"/>
</dbReference>
<feature type="transmembrane region" description="Helical" evidence="6">
    <location>
        <begin position="284"/>
        <end position="304"/>
    </location>
</feature>
<evidence type="ECO:0000313" key="8">
    <source>
        <dbReference type="Proteomes" id="UP001500631"/>
    </source>
</evidence>
<comment type="similarity">
    <text evidence="2">Belongs to the CorA metal ion transporter (MIT) (TC 1.A.35) family.</text>
</comment>
<keyword evidence="3 6" id="KW-0812">Transmembrane</keyword>
<dbReference type="Pfam" id="PF01544">
    <property type="entry name" value="CorA"/>
    <property type="match status" value="1"/>
</dbReference>
<reference evidence="8" key="1">
    <citation type="journal article" date="2019" name="Int. J. Syst. Evol. Microbiol.">
        <title>The Global Catalogue of Microorganisms (GCM) 10K type strain sequencing project: providing services to taxonomists for standard genome sequencing and annotation.</title>
        <authorList>
            <consortium name="The Broad Institute Genomics Platform"/>
            <consortium name="The Broad Institute Genome Sequencing Center for Infectious Disease"/>
            <person name="Wu L."/>
            <person name="Ma J."/>
        </authorList>
    </citation>
    <scope>NUCLEOTIDE SEQUENCE [LARGE SCALE GENOMIC DNA]</scope>
    <source>
        <strain evidence="8">JCM 18424</strain>
    </source>
</reference>
<evidence type="ECO:0000256" key="1">
    <source>
        <dbReference type="ARBA" id="ARBA00004141"/>
    </source>
</evidence>
<keyword evidence="4 6" id="KW-1133">Transmembrane helix</keyword>
<dbReference type="PANTHER" id="PTHR47891">
    <property type="entry name" value="TRANSPORTER-RELATED"/>
    <property type="match status" value="1"/>
</dbReference>
<organism evidence="7 8">
    <name type="scientific">Wohlfahrtiimonas larvae</name>
    <dbReference type="NCBI Taxonomy" id="1157986"/>
    <lineage>
        <taxon>Bacteria</taxon>
        <taxon>Pseudomonadati</taxon>
        <taxon>Pseudomonadota</taxon>
        <taxon>Gammaproteobacteria</taxon>
        <taxon>Cardiobacteriales</taxon>
        <taxon>Ignatzschineriaceae</taxon>
        <taxon>Wohlfahrtiimonas</taxon>
    </lineage>
</organism>
<keyword evidence="8" id="KW-1185">Reference proteome</keyword>
<dbReference type="InterPro" id="IPR045863">
    <property type="entry name" value="CorA_TM1_TM2"/>
</dbReference>
<dbReference type="Proteomes" id="UP001500631">
    <property type="component" value="Unassembled WGS sequence"/>
</dbReference>
<evidence type="ECO:0000313" key="7">
    <source>
        <dbReference type="EMBL" id="GAA5094523.1"/>
    </source>
</evidence>
<name>A0ABP9MD12_9GAMM</name>
<comment type="caution">
    <text evidence="7">The sequence shown here is derived from an EMBL/GenBank/DDBJ whole genome shotgun (WGS) entry which is preliminary data.</text>
</comment>
<evidence type="ECO:0000256" key="3">
    <source>
        <dbReference type="ARBA" id="ARBA00022692"/>
    </source>
</evidence>
<dbReference type="Gene3D" id="3.30.460.20">
    <property type="entry name" value="CorA soluble domain-like"/>
    <property type="match status" value="1"/>
</dbReference>
<dbReference type="SUPFAM" id="SSF143865">
    <property type="entry name" value="CorA soluble domain-like"/>
    <property type="match status" value="1"/>
</dbReference>
<accession>A0ABP9MD12</accession>
<evidence type="ECO:0000256" key="6">
    <source>
        <dbReference type="SAM" id="Phobius"/>
    </source>
</evidence>
<evidence type="ECO:0000256" key="4">
    <source>
        <dbReference type="ARBA" id="ARBA00022989"/>
    </source>
</evidence>
<protein>
    <submittedName>
        <fullName evidence="7">Magnesium transporter CorA family protein</fullName>
    </submittedName>
</protein>
<dbReference type="CDD" id="cd12827">
    <property type="entry name" value="EcCorA_ZntB-like_u2"/>
    <property type="match status" value="1"/>
</dbReference>
<dbReference type="PANTHER" id="PTHR47891:SF1">
    <property type="entry name" value="CORA-MAGNESIUM AND COBALT TRANSPORTER"/>
    <property type="match status" value="1"/>
</dbReference>
<proteinExistence type="inferred from homology"/>
<keyword evidence="5 6" id="KW-0472">Membrane</keyword>